<dbReference type="RefSeq" id="WP_143044198.1">
    <property type="nucleotide sequence ID" value="NZ_FNDJ01000036.1"/>
</dbReference>
<keyword evidence="2" id="KW-0472">Membrane</keyword>
<dbReference type="Gene3D" id="3.40.50.2300">
    <property type="match status" value="2"/>
</dbReference>
<keyword evidence="4" id="KW-1185">Reference proteome</keyword>
<evidence type="ECO:0000256" key="2">
    <source>
        <dbReference type="SAM" id="Phobius"/>
    </source>
</evidence>
<proteinExistence type="predicted"/>
<evidence type="ECO:0000256" key="1">
    <source>
        <dbReference type="SAM" id="MobiDB-lite"/>
    </source>
</evidence>
<name>A0A1G9QNQ3_9ACTN</name>
<feature type="region of interest" description="Disordered" evidence="1">
    <location>
        <begin position="364"/>
        <end position="384"/>
    </location>
</feature>
<dbReference type="OrthoDB" id="3512096at2"/>
<accession>A0A1G9QNQ3</accession>
<keyword evidence="2" id="KW-1133">Transmembrane helix</keyword>
<keyword evidence="2" id="KW-0812">Transmembrane</keyword>
<dbReference type="AlphaFoldDB" id="A0A1G9QNQ3"/>
<dbReference type="EMBL" id="FNDJ01000036">
    <property type="protein sequence ID" value="SDM11915.1"/>
    <property type="molecule type" value="Genomic_DNA"/>
</dbReference>
<dbReference type="STRING" id="633440.SAMN05421869_13679"/>
<gene>
    <name evidence="3" type="ORF">SAMN05421869_13679</name>
</gene>
<evidence type="ECO:0000313" key="3">
    <source>
        <dbReference type="EMBL" id="SDM11915.1"/>
    </source>
</evidence>
<reference evidence="3 4" key="1">
    <citation type="submission" date="2016-10" db="EMBL/GenBank/DDBJ databases">
        <authorList>
            <person name="de Groot N.N."/>
        </authorList>
    </citation>
    <scope>NUCLEOTIDE SEQUENCE [LARGE SCALE GENOMIC DNA]</scope>
    <source>
        <strain evidence="3 4">CGMCC 4.6533</strain>
    </source>
</reference>
<feature type="transmembrane region" description="Helical" evidence="2">
    <location>
        <begin position="30"/>
        <end position="54"/>
    </location>
</feature>
<dbReference type="SUPFAM" id="SSF53822">
    <property type="entry name" value="Periplasmic binding protein-like I"/>
    <property type="match status" value="1"/>
</dbReference>
<protein>
    <submittedName>
        <fullName evidence="3">ABC-type branched-chain amino acid transport system, substrate-binding protein</fullName>
    </submittedName>
</protein>
<evidence type="ECO:0000313" key="4">
    <source>
        <dbReference type="Proteomes" id="UP000199202"/>
    </source>
</evidence>
<sequence>MHDEPAPPPSLAARAWNLSHQVGTLFRRRLVVIVVVVAVLVSTVVLVSYTQGWWPWGGCDTRSADVVAVDDECVGLMDPADGTMVLGEQYRPILEAIAAENRGVTAGKDYSTIALMAPMGAGPRGLVGDRALHQLEGAFIGQYRANRSETFPKLRLLLANTGHDGSKWRTTVQAVRKNAATGDTGSPGQIVAVTGMGPSQQESIDAARALAKDPGIPMVADFISAAGFNTTGEIDDGGPIPGLTRTAVSTATQLLAIAEEFKKNKVGGNAALMWADVTPQGTTDLYARSLKDAFLDPDLGLKPYVDRSGLSFPFDPRGGPSLLRTISDTICGSKIDMIFYAGRQAFMPTFLKLLRSRPCRSTPITVVTGDDAQDQDPNDPSLHDPEAPIKVMFVPLADPNRLDNEANPDRQLYRDFRNEFVAPHHGVTFPPAHLGTGLAILAYDAVTAAATAVQKAAIGVDPSQLTLPSAAAVRGQLYLFTGTNVIRGASGAFTLDSTTGERVNVTTPTPVTIP</sequence>
<dbReference type="Proteomes" id="UP000199202">
    <property type="component" value="Unassembled WGS sequence"/>
</dbReference>
<dbReference type="InterPro" id="IPR028082">
    <property type="entry name" value="Peripla_BP_I"/>
</dbReference>
<organism evidence="3 4">
    <name type="scientific">Nonomuraea jiangxiensis</name>
    <dbReference type="NCBI Taxonomy" id="633440"/>
    <lineage>
        <taxon>Bacteria</taxon>
        <taxon>Bacillati</taxon>
        <taxon>Actinomycetota</taxon>
        <taxon>Actinomycetes</taxon>
        <taxon>Streptosporangiales</taxon>
        <taxon>Streptosporangiaceae</taxon>
        <taxon>Nonomuraea</taxon>
    </lineage>
</organism>